<dbReference type="Gene3D" id="3.40.50.10860">
    <property type="entry name" value="Leucine Dehydrogenase, chain A, domain 1"/>
    <property type="match status" value="1"/>
</dbReference>
<keyword evidence="4 10" id="KW-0560">Oxidoreductase</keyword>
<evidence type="ECO:0000259" key="12">
    <source>
        <dbReference type="Pfam" id="PF08501"/>
    </source>
</evidence>
<protein>
    <recommendedName>
        <fullName evidence="10">Shikimate dehydrogenase (NADP(+))</fullName>
        <shortName evidence="10">SDH</shortName>
        <ecNumber evidence="10">1.1.1.25</ecNumber>
    </recommendedName>
</protein>
<evidence type="ECO:0000256" key="9">
    <source>
        <dbReference type="ARBA" id="ARBA00060613"/>
    </source>
</evidence>
<dbReference type="NCBIfam" id="NF001314">
    <property type="entry name" value="PRK00258.2-2"/>
    <property type="match status" value="1"/>
</dbReference>
<dbReference type="UniPathway" id="UPA00053">
    <property type="reaction ID" value="UER00087"/>
</dbReference>
<dbReference type="AlphaFoldDB" id="A0A7W1X9Y0"/>
<keyword evidence="15" id="KW-1185">Reference proteome</keyword>
<feature type="active site" description="Proton acceptor" evidence="10">
    <location>
        <position position="74"/>
    </location>
</feature>
<evidence type="ECO:0000313" key="14">
    <source>
        <dbReference type="EMBL" id="MBA4542679.1"/>
    </source>
</evidence>
<dbReference type="GO" id="GO:0050661">
    <property type="term" value="F:NADP binding"/>
    <property type="evidence" value="ECO:0007669"/>
    <property type="project" value="InterPro"/>
</dbReference>
<feature type="binding site" evidence="10">
    <location>
        <position position="70"/>
    </location>
    <ligand>
        <name>shikimate</name>
        <dbReference type="ChEBI" id="CHEBI:36208"/>
    </ligand>
</feature>
<comment type="caution">
    <text evidence="14">The sequence shown here is derived from an EMBL/GenBank/DDBJ whole genome shotgun (WGS) entry which is preliminary data.</text>
</comment>
<comment type="catalytic activity">
    <reaction evidence="7">
        <text>L-quinate + NAD(+) = 3-dehydroquinate + NADH + H(+)</text>
        <dbReference type="Rhea" id="RHEA:22364"/>
        <dbReference type="ChEBI" id="CHEBI:15378"/>
        <dbReference type="ChEBI" id="CHEBI:29751"/>
        <dbReference type="ChEBI" id="CHEBI:32364"/>
        <dbReference type="ChEBI" id="CHEBI:57540"/>
        <dbReference type="ChEBI" id="CHEBI:57945"/>
        <dbReference type="EC" id="1.1.1.24"/>
    </reaction>
</comment>
<dbReference type="EMBL" id="JACEIP010000008">
    <property type="protein sequence ID" value="MBA4542679.1"/>
    <property type="molecule type" value="Genomic_DNA"/>
</dbReference>
<dbReference type="NCBIfam" id="TIGR00507">
    <property type="entry name" value="aroE"/>
    <property type="match status" value="1"/>
</dbReference>
<dbReference type="Pfam" id="PF08501">
    <property type="entry name" value="Shikimate_dh_N"/>
    <property type="match status" value="1"/>
</dbReference>
<proteinExistence type="inferred from homology"/>
<dbReference type="GO" id="GO:0004764">
    <property type="term" value="F:shikimate 3-dehydrogenase (NADP+) activity"/>
    <property type="evidence" value="ECO:0007669"/>
    <property type="project" value="UniProtKB-UniRule"/>
</dbReference>
<feature type="binding site" evidence="10">
    <location>
        <position position="95"/>
    </location>
    <ligand>
        <name>shikimate</name>
        <dbReference type="ChEBI" id="CHEBI:36208"/>
    </ligand>
</feature>
<dbReference type="GO" id="GO:0030266">
    <property type="term" value="F:quinate 3-dehydrogenase (NAD+) activity"/>
    <property type="evidence" value="ECO:0007669"/>
    <property type="project" value="UniProtKB-EC"/>
</dbReference>
<evidence type="ECO:0000256" key="1">
    <source>
        <dbReference type="ARBA" id="ARBA00004871"/>
    </source>
</evidence>
<keyword evidence="3 10" id="KW-0521">NADP</keyword>
<evidence type="ECO:0000259" key="13">
    <source>
        <dbReference type="Pfam" id="PF18317"/>
    </source>
</evidence>
<sequence length="291" mass="31566">MQKQKKAGRIVAMGLIGDPVAHSKSPEMMNAAFEQLGLPYVYQAFRVAPAELEEAVNRLKAQDLIGFNVTIPHKVAIMDLLDDLDQTAAEIGAVNTVVRREGKWIGTNTDGPGYLRSLIEEWNPAFSELSAVILGAGGAARAVGYILATAGVPKITVANRTLDKAEALAAHLSQWTKTEAVLLADSRAEVEKAQLVVNTTSVGMHPHTEESPVPCDWLRQGQIVSDLVYHPKETLLLRQAKEKGARIHTGLGMLVHQAALALEMWLQKKAPVSLMKEVLEASLTGTKVKKE</sequence>
<dbReference type="GO" id="GO:0009073">
    <property type="term" value="P:aromatic amino acid family biosynthetic process"/>
    <property type="evidence" value="ECO:0007669"/>
    <property type="project" value="UniProtKB-KW"/>
</dbReference>
<dbReference type="GO" id="GO:0008652">
    <property type="term" value="P:amino acid biosynthetic process"/>
    <property type="evidence" value="ECO:0007669"/>
    <property type="project" value="UniProtKB-KW"/>
</dbReference>
<dbReference type="InterPro" id="IPR022893">
    <property type="entry name" value="Shikimate_DH_fam"/>
</dbReference>
<dbReference type="SUPFAM" id="SSF51735">
    <property type="entry name" value="NAD(P)-binding Rossmann-fold domains"/>
    <property type="match status" value="1"/>
</dbReference>
<organism evidence="14 15">
    <name type="scientific">Thermoactinomyces daqus</name>
    <dbReference type="NCBI Taxonomy" id="1329516"/>
    <lineage>
        <taxon>Bacteria</taxon>
        <taxon>Bacillati</taxon>
        <taxon>Bacillota</taxon>
        <taxon>Bacilli</taxon>
        <taxon>Bacillales</taxon>
        <taxon>Thermoactinomycetaceae</taxon>
        <taxon>Thermoactinomyces</taxon>
    </lineage>
</organism>
<dbReference type="InterPro" id="IPR041121">
    <property type="entry name" value="SDH_C"/>
</dbReference>
<dbReference type="PANTHER" id="PTHR21089:SF1">
    <property type="entry name" value="BIFUNCTIONAL 3-DEHYDROQUINATE DEHYDRATASE_SHIKIMATE DEHYDROGENASE, CHLOROPLASTIC"/>
    <property type="match status" value="1"/>
</dbReference>
<dbReference type="InterPro" id="IPR013708">
    <property type="entry name" value="Shikimate_DH-bd_N"/>
</dbReference>
<dbReference type="Proteomes" id="UP000530514">
    <property type="component" value="Unassembled WGS sequence"/>
</dbReference>
<evidence type="ECO:0000256" key="10">
    <source>
        <dbReference type="HAMAP-Rule" id="MF_00222"/>
    </source>
</evidence>
<comment type="caution">
    <text evidence="10">Lacks conserved residue(s) required for the propagation of feature annotation.</text>
</comment>
<feature type="binding site" evidence="10">
    <location>
        <position position="110"/>
    </location>
    <ligand>
        <name>shikimate</name>
        <dbReference type="ChEBI" id="CHEBI:36208"/>
    </ligand>
</feature>
<feature type="binding site" evidence="10">
    <location>
        <begin position="135"/>
        <end position="139"/>
    </location>
    <ligand>
        <name>NADP(+)</name>
        <dbReference type="ChEBI" id="CHEBI:58349"/>
    </ligand>
</feature>
<feature type="binding site" evidence="10">
    <location>
        <position position="227"/>
    </location>
    <ligand>
        <name>NADP(+)</name>
        <dbReference type="ChEBI" id="CHEBI:58349"/>
    </ligand>
</feature>
<feature type="binding site" evidence="10">
    <location>
        <position position="229"/>
    </location>
    <ligand>
        <name>shikimate</name>
        <dbReference type="ChEBI" id="CHEBI:36208"/>
    </ligand>
</feature>
<comment type="function">
    <text evidence="10">Involved in the biosynthesis of the chorismate, which leads to the biosynthesis of aromatic amino acids. Catalyzes the reversible NADPH linked reduction of 3-dehydroshikimate (DHSA) to yield shikimate (SA).</text>
</comment>
<dbReference type="Pfam" id="PF01488">
    <property type="entry name" value="Shikimate_DH"/>
    <property type="match status" value="1"/>
</dbReference>
<dbReference type="GO" id="GO:0009423">
    <property type="term" value="P:chorismate biosynthetic process"/>
    <property type="evidence" value="ECO:0007669"/>
    <property type="project" value="UniProtKB-UniRule"/>
</dbReference>
<dbReference type="InterPro" id="IPR046346">
    <property type="entry name" value="Aminoacid_DH-like_N_sf"/>
</dbReference>
<dbReference type="FunFam" id="3.40.50.720:FF:000086">
    <property type="entry name" value="Quinate/shikimate dehydrogenase"/>
    <property type="match status" value="1"/>
</dbReference>
<feature type="binding site" evidence="10">
    <location>
        <begin position="159"/>
        <end position="164"/>
    </location>
    <ligand>
        <name>NADP(+)</name>
        <dbReference type="ChEBI" id="CHEBI:58349"/>
    </ligand>
</feature>
<comment type="pathway">
    <text evidence="1 10">Metabolic intermediate biosynthesis; chorismate biosynthesis; chorismate from D-erythrose 4-phosphate and phosphoenolpyruvate: step 4/7.</text>
</comment>
<comment type="similarity">
    <text evidence="10">Belongs to the shikimate dehydrogenase family.</text>
</comment>
<dbReference type="OrthoDB" id="9792692at2"/>
<dbReference type="InterPro" id="IPR011342">
    <property type="entry name" value="Shikimate_DH"/>
</dbReference>
<evidence type="ECO:0000259" key="11">
    <source>
        <dbReference type="Pfam" id="PF01488"/>
    </source>
</evidence>
<gene>
    <name evidence="10 14" type="primary">aroE</name>
    <name evidence="14" type="ORF">H1164_07160</name>
</gene>
<dbReference type="GO" id="GO:0005829">
    <property type="term" value="C:cytosol"/>
    <property type="evidence" value="ECO:0007669"/>
    <property type="project" value="TreeGrafter"/>
</dbReference>
<evidence type="ECO:0000256" key="2">
    <source>
        <dbReference type="ARBA" id="ARBA00022605"/>
    </source>
</evidence>
<evidence type="ECO:0000256" key="7">
    <source>
        <dbReference type="ARBA" id="ARBA00051639"/>
    </source>
</evidence>
<dbReference type="GO" id="GO:0019632">
    <property type="term" value="P:shikimate metabolic process"/>
    <property type="evidence" value="ECO:0007669"/>
    <property type="project" value="InterPro"/>
</dbReference>
<dbReference type="InterPro" id="IPR036291">
    <property type="entry name" value="NAD(P)-bd_dom_sf"/>
</dbReference>
<keyword evidence="5 10" id="KW-0057">Aromatic amino acid biosynthesis</keyword>
<feature type="binding site" evidence="10">
    <location>
        <position position="257"/>
    </location>
    <ligand>
        <name>shikimate</name>
        <dbReference type="ChEBI" id="CHEBI:36208"/>
    </ligand>
</feature>
<reference evidence="14 15" key="1">
    <citation type="submission" date="2020-07" db="EMBL/GenBank/DDBJ databases">
        <authorList>
            <person name="Feng H."/>
        </authorList>
    </citation>
    <scope>NUCLEOTIDE SEQUENCE [LARGE SCALE GENOMIC DNA]</scope>
    <source>
        <strain evidence="15">s-11</strain>
    </source>
</reference>
<feature type="binding site" evidence="10">
    <location>
        <begin position="23"/>
        <end position="25"/>
    </location>
    <ligand>
        <name>shikimate</name>
        <dbReference type="ChEBI" id="CHEBI:36208"/>
    </ligand>
</feature>
<feature type="binding site" evidence="10">
    <location>
        <position position="250"/>
    </location>
    <ligand>
        <name>NADP(+)</name>
        <dbReference type="ChEBI" id="CHEBI:58349"/>
    </ligand>
</feature>
<dbReference type="PANTHER" id="PTHR21089">
    <property type="entry name" value="SHIKIMATE DEHYDROGENASE"/>
    <property type="match status" value="1"/>
</dbReference>
<dbReference type="CDD" id="cd01065">
    <property type="entry name" value="NAD_bind_Shikimate_DH"/>
    <property type="match status" value="1"/>
</dbReference>
<feature type="domain" description="Quinate/shikimate 5-dehydrogenase/glutamyl-tRNA reductase" evidence="11">
    <location>
        <begin position="124"/>
        <end position="201"/>
    </location>
</feature>
<dbReference type="NCBIfam" id="NF001319">
    <property type="entry name" value="PRK00258.3-3"/>
    <property type="match status" value="1"/>
</dbReference>
<evidence type="ECO:0000313" key="15">
    <source>
        <dbReference type="Proteomes" id="UP000530514"/>
    </source>
</evidence>
<accession>A0A7W1X9Y0</accession>
<name>A0A7W1X9Y0_9BACL</name>
<comment type="catalytic activity">
    <reaction evidence="8">
        <text>shikimate + NAD(+) = 3-dehydroshikimate + NADH + H(+)</text>
        <dbReference type="Rhea" id="RHEA:17741"/>
        <dbReference type="ChEBI" id="CHEBI:15378"/>
        <dbReference type="ChEBI" id="CHEBI:16630"/>
        <dbReference type="ChEBI" id="CHEBI:36208"/>
        <dbReference type="ChEBI" id="CHEBI:57540"/>
        <dbReference type="ChEBI" id="CHEBI:57945"/>
    </reaction>
</comment>
<dbReference type="SUPFAM" id="SSF53223">
    <property type="entry name" value="Aminoacid dehydrogenase-like, N-terminal domain"/>
    <property type="match status" value="1"/>
</dbReference>
<dbReference type="RefSeq" id="WP_052154354.1">
    <property type="nucleotide sequence ID" value="NZ_JACEIP010000008.1"/>
</dbReference>
<comment type="catalytic activity">
    <reaction evidence="6 10">
        <text>shikimate + NADP(+) = 3-dehydroshikimate + NADPH + H(+)</text>
        <dbReference type="Rhea" id="RHEA:17737"/>
        <dbReference type="ChEBI" id="CHEBI:15378"/>
        <dbReference type="ChEBI" id="CHEBI:16630"/>
        <dbReference type="ChEBI" id="CHEBI:36208"/>
        <dbReference type="ChEBI" id="CHEBI:57783"/>
        <dbReference type="ChEBI" id="CHEBI:58349"/>
        <dbReference type="EC" id="1.1.1.25"/>
    </reaction>
</comment>
<dbReference type="Pfam" id="PF18317">
    <property type="entry name" value="SDH_C"/>
    <property type="match status" value="1"/>
</dbReference>
<dbReference type="Gene3D" id="3.40.50.720">
    <property type="entry name" value="NAD(P)-binding Rossmann-like Domain"/>
    <property type="match status" value="1"/>
</dbReference>
<feature type="domain" description="SDH C-terminal" evidence="13">
    <location>
        <begin position="250"/>
        <end position="280"/>
    </location>
</feature>
<evidence type="ECO:0000256" key="5">
    <source>
        <dbReference type="ARBA" id="ARBA00023141"/>
    </source>
</evidence>
<evidence type="ECO:0000256" key="3">
    <source>
        <dbReference type="ARBA" id="ARBA00022857"/>
    </source>
</evidence>
<dbReference type="EC" id="1.1.1.25" evidence="10"/>
<dbReference type="HAMAP" id="MF_00222">
    <property type="entry name" value="Shikimate_DH_AroE"/>
    <property type="match status" value="1"/>
</dbReference>
<feature type="domain" description="Shikimate dehydrogenase substrate binding N-terminal" evidence="12">
    <location>
        <begin position="15"/>
        <end position="97"/>
    </location>
</feature>
<evidence type="ECO:0000256" key="4">
    <source>
        <dbReference type="ARBA" id="ARBA00023002"/>
    </source>
</evidence>
<comment type="subunit">
    <text evidence="10">Homodimer.</text>
</comment>
<keyword evidence="2 10" id="KW-0028">Amino-acid biosynthesis</keyword>
<dbReference type="InterPro" id="IPR006151">
    <property type="entry name" value="Shikm_DH/Glu-tRNA_Rdtase"/>
</dbReference>
<evidence type="ECO:0000256" key="8">
    <source>
        <dbReference type="ARBA" id="ARBA00052329"/>
    </source>
</evidence>
<comment type="pathway">
    <text evidence="9">Aromatic compound metabolism; 3,4-dihydroxybenzoate biosynthesis; 3-dehydroquinate from D-quinate (NAD(+) route).</text>
</comment>
<evidence type="ECO:0000256" key="6">
    <source>
        <dbReference type="ARBA" id="ARBA00049442"/>
    </source>
</evidence>